<sequence length="158" mass="18649">MNLNEVYSIVFNFHQPKIPFVIWLLENPNSLLALPGKISLRHHDYIHILLGRGLSSEDEAFVIGFTMGNDLKTNKLHLLIYKVFTKFIYPYPYKFSTLDLIKFDLGFIYARRIKVKNINEINFELYQDQNIGYLRNIVDINTDEIKFILTHELNLINI</sequence>
<protein>
    <submittedName>
        <fullName evidence="1">Uncharacterized protein</fullName>
    </submittedName>
</protein>
<accession>A0A367RFJ5</accession>
<evidence type="ECO:0000313" key="1">
    <source>
        <dbReference type="EMBL" id="RCJ35316.1"/>
    </source>
</evidence>
<dbReference type="Proteomes" id="UP000252085">
    <property type="component" value="Unassembled WGS sequence"/>
</dbReference>
<evidence type="ECO:0000313" key="2">
    <source>
        <dbReference type="Proteomes" id="UP000252085"/>
    </source>
</evidence>
<gene>
    <name evidence="1" type="ORF">A6769_19230</name>
</gene>
<proteinExistence type="predicted"/>
<comment type="caution">
    <text evidence="1">The sequence shown here is derived from an EMBL/GenBank/DDBJ whole genome shotgun (WGS) entry which is preliminary data.</text>
</comment>
<organism evidence="1 2">
    <name type="scientific">Nostoc punctiforme NIES-2108</name>
    <dbReference type="NCBI Taxonomy" id="1356359"/>
    <lineage>
        <taxon>Bacteria</taxon>
        <taxon>Bacillati</taxon>
        <taxon>Cyanobacteriota</taxon>
        <taxon>Cyanophyceae</taxon>
        <taxon>Nostocales</taxon>
        <taxon>Nostocaceae</taxon>
        <taxon>Nostoc</taxon>
    </lineage>
</organism>
<reference evidence="1 2" key="1">
    <citation type="submission" date="2016-04" db="EMBL/GenBank/DDBJ databases">
        <authorList>
            <person name="Evans L.H."/>
            <person name="Alamgir A."/>
            <person name="Owens N."/>
            <person name="Weber N.D."/>
            <person name="Virtaneva K."/>
            <person name="Barbian K."/>
            <person name="Babar A."/>
            <person name="Rosenke K."/>
        </authorList>
    </citation>
    <scope>NUCLEOTIDE SEQUENCE [LARGE SCALE GENOMIC DNA]</scope>
    <source>
        <strain evidence="1">NIES-2108</strain>
    </source>
</reference>
<name>A0A367RFJ5_NOSPU</name>
<dbReference type="EMBL" id="LXQE01000152">
    <property type="protein sequence ID" value="RCJ35316.1"/>
    <property type="molecule type" value="Genomic_DNA"/>
</dbReference>
<dbReference type="AlphaFoldDB" id="A0A367RFJ5"/>